<feature type="chain" id="PRO_5043718800" evidence="1">
    <location>
        <begin position="20"/>
        <end position="269"/>
    </location>
</feature>
<feature type="signal peptide" evidence="1">
    <location>
        <begin position="1"/>
        <end position="19"/>
    </location>
</feature>
<dbReference type="AlphaFoldDB" id="A0AAV2Q6B9"/>
<keyword evidence="1" id="KW-0732">Signal</keyword>
<accession>A0AAV2Q6B9</accession>
<proteinExistence type="predicted"/>
<gene>
    <name evidence="2" type="ORF">MNOR_LOCUS8159</name>
</gene>
<evidence type="ECO:0000256" key="1">
    <source>
        <dbReference type="SAM" id="SignalP"/>
    </source>
</evidence>
<protein>
    <submittedName>
        <fullName evidence="2">Uncharacterized protein</fullName>
    </submittedName>
</protein>
<keyword evidence="3" id="KW-1185">Reference proteome</keyword>
<sequence>MASHLLHLFLLVAVTSSAATEMTAFYERLAVGRTIPEENVWKTLQFTRQTNALIPCAAVASQHGSSMFTTVHGEDSSQCLLLSPDHRGLLRNQLLEKPNAATYMIPNFLVDIDFNAANGTMEATNEDSGSGASNPYLTKGSNWHFGTGSVGFPQSIWCQFPSPLIVRRFSFKSRPHSVHDGESLSKTDGPTNYEIFASNEADCSLQSEWVTLFTDDPGTPFTELNEPKIADVGNIQPFTCYGFKVNDVNGRKDGSKYVTMSEIHYYAVP</sequence>
<evidence type="ECO:0000313" key="3">
    <source>
        <dbReference type="Proteomes" id="UP001497623"/>
    </source>
</evidence>
<organism evidence="2 3">
    <name type="scientific">Meganyctiphanes norvegica</name>
    <name type="common">Northern krill</name>
    <name type="synonym">Thysanopoda norvegica</name>
    <dbReference type="NCBI Taxonomy" id="48144"/>
    <lineage>
        <taxon>Eukaryota</taxon>
        <taxon>Metazoa</taxon>
        <taxon>Ecdysozoa</taxon>
        <taxon>Arthropoda</taxon>
        <taxon>Crustacea</taxon>
        <taxon>Multicrustacea</taxon>
        <taxon>Malacostraca</taxon>
        <taxon>Eumalacostraca</taxon>
        <taxon>Eucarida</taxon>
        <taxon>Euphausiacea</taxon>
        <taxon>Euphausiidae</taxon>
        <taxon>Meganyctiphanes</taxon>
    </lineage>
</organism>
<reference evidence="2 3" key="1">
    <citation type="submission" date="2024-05" db="EMBL/GenBank/DDBJ databases">
        <authorList>
            <person name="Wallberg A."/>
        </authorList>
    </citation>
    <scope>NUCLEOTIDE SEQUENCE [LARGE SCALE GENOMIC DNA]</scope>
</reference>
<comment type="caution">
    <text evidence="2">The sequence shown here is derived from an EMBL/GenBank/DDBJ whole genome shotgun (WGS) entry which is preliminary data.</text>
</comment>
<name>A0AAV2Q6B9_MEGNR</name>
<evidence type="ECO:0000313" key="2">
    <source>
        <dbReference type="EMBL" id="CAL4070025.1"/>
    </source>
</evidence>
<dbReference type="Proteomes" id="UP001497623">
    <property type="component" value="Unassembled WGS sequence"/>
</dbReference>
<dbReference type="EMBL" id="CAXKWB010003728">
    <property type="protein sequence ID" value="CAL4070025.1"/>
    <property type="molecule type" value="Genomic_DNA"/>
</dbReference>